<dbReference type="AlphaFoldDB" id="A0A1S2NB88"/>
<keyword evidence="3" id="KW-0456">Lyase</keyword>
<feature type="domain" description="L-tryptophan decarboxylase PsiD-like" evidence="6">
    <location>
        <begin position="49"/>
        <end position="183"/>
    </location>
</feature>
<evidence type="ECO:0000259" key="6">
    <source>
        <dbReference type="Pfam" id="PF12588"/>
    </source>
</evidence>
<dbReference type="InterPro" id="IPR003817">
    <property type="entry name" value="PS_Dcarbxylase"/>
</dbReference>
<evidence type="ECO:0000256" key="2">
    <source>
        <dbReference type="ARBA" id="ARBA00023145"/>
    </source>
</evidence>
<sequence length="364" mass="39614">MTTALHDAQFDIHPGAVDPHGGWLPRYGSAPMRTYVGRVLGAERTALAPSVQALATYIERTEAVRRLADAACAANLATIDRHAPQARSVAGARIGDVGALLHGLNTVLTHAPGFVDGELIGLPFSAFLAEFGSTARGAALFRQPTVSLLMSNILTDWHAFLDSPASNAGFRVEGEQWLAPDVKERYRFALWKKDAGKPPYWKSWNAFLARTFEHPGPARGDARRSGDRHRSPADLLASSVPRQQALIDDYRLLDLFEGGQVFQTDLGPYDFHRWWAPADGEVLFDPFTIPGCFIGQDRARGVIVIRTEDHGHVCCIALGMSEVASIAFDPGMRRGARVRKGQEMGMFKGGGSSFALVVEKPPAD</sequence>
<dbReference type="InterPro" id="IPR022237">
    <property type="entry name" value="PsiD-like"/>
</dbReference>
<organism evidence="7 8">
    <name type="scientific">Massilia timonae</name>
    <dbReference type="NCBI Taxonomy" id="47229"/>
    <lineage>
        <taxon>Bacteria</taxon>
        <taxon>Pseudomonadati</taxon>
        <taxon>Pseudomonadota</taxon>
        <taxon>Betaproteobacteria</taxon>
        <taxon>Burkholderiales</taxon>
        <taxon>Oxalobacteraceae</taxon>
        <taxon>Telluria group</taxon>
        <taxon>Massilia</taxon>
    </lineage>
</organism>
<keyword evidence="2" id="KW-0865">Zymogen</keyword>
<feature type="region of interest" description="Disordered" evidence="5">
    <location>
        <begin position="215"/>
        <end position="234"/>
    </location>
</feature>
<evidence type="ECO:0000256" key="3">
    <source>
        <dbReference type="ARBA" id="ARBA00023239"/>
    </source>
</evidence>
<evidence type="ECO:0000256" key="4">
    <source>
        <dbReference type="ARBA" id="ARBA00023317"/>
    </source>
</evidence>
<protein>
    <submittedName>
        <fullName evidence="7">Phosphatidylserine decarboxylase family protein</fullName>
    </submittedName>
</protein>
<name>A0A1S2NB88_9BURK</name>
<reference evidence="7 8" key="1">
    <citation type="submission" date="2014-10" db="EMBL/GenBank/DDBJ databases">
        <authorList>
            <person name="Seo M.-J."/>
            <person name="Seok Y.J."/>
            <person name="Cha I.-T."/>
        </authorList>
    </citation>
    <scope>NUCLEOTIDE SEQUENCE [LARGE SCALE GENOMIC DNA]</scope>
    <source>
        <strain evidence="7 8">NEU</strain>
    </source>
</reference>
<comment type="caution">
    <text evidence="7">The sequence shown here is derived from an EMBL/GenBank/DDBJ whole genome shotgun (WGS) entry which is preliminary data.</text>
</comment>
<evidence type="ECO:0000256" key="1">
    <source>
        <dbReference type="ARBA" id="ARBA00022793"/>
    </source>
</evidence>
<gene>
    <name evidence="7" type="ORF">LO55_14</name>
</gene>
<keyword evidence="4" id="KW-0670">Pyruvate</keyword>
<evidence type="ECO:0000313" key="8">
    <source>
        <dbReference type="Proteomes" id="UP000180246"/>
    </source>
</evidence>
<dbReference type="GO" id="GO:0006646">
    <property type="term" value="P:phosphatidylethanolamine biosynthetic process"/>
    <property type="evidence" value="ECO:0007669"/>
    <property type="project" value="TreeGrafter"/>
</dbReference>
<dbReference type="RefSeq" id="WP_071359963.1">
    <property type="nucleotide sequence ID" value="NZ_JRYB01000001.1"/>
</dbReference>
<dbReference type="Proteomes" id="UP000180246">
    <property type="component" value="Unassembled WGS sequence"/>
</dbReference>
<dbReference type="Pfam" id="PF02666">
    <property type="entry name" value="PS_Dcarbxylase"/>
    <property type="match status" value="1"/>
</dbReference>
<accession>A0A1S2NB88</accession>
<dbReference type="PANTHER" id="PTHR10067">
    <property type="entry name" value="PHOSPHATIDYLSERINE DECARBOXYLASE"/>
    <property type="match status" value="1"/>
</dbReference>
<dbReference type="GO" id="GO:0004609">
    <property type="term" value="F:phosphatidylserine decarboxylase activity"/>
    <property type="evidence" value="ECO:0007669"/>
    <property type="project" value="InterPro"/>
</dbReference>
<evidence type="ECO:0000313" key="7">
    <source>
        <dbReference type="EMBL" id="OIJ42050.1"/>
    </source>
</evidence>
<dbReference type="PANTHER" id="PTHR10067:SF9">
    <property type="entry name" value="PHOSPHATIDYLSERINE DECARBOXYLASE FAMILY PROTEIN (AFU_ORTHOLOGUE AFUA_7G01730)"/>
    <property type="match status" value="1"/>
</dbReference>
<feature type="compositionally biased region" description="Basic and acidic residues" evidence="5">
    <location>
        <begin position="220"/>
        <end position="232"/>
    </location>
</feature>
<keyword evidence="1" id="KW-0210">Decarboxylase</keyword>
<dbReference type="EMBL" id="JRYB01000001">
    <property type="protein sequence ID" value="OIJ42050.1"/>
    <property type="molecule type" value="Genomic_DNA"/>
</dbReference>
<proteinExistence type="predicted"/>
<evidence type="ECO:0000256" key="5">
    <source>
        <dbReference type="SAM" id="MobiDB-lite"/>
    </source>
</evidence>
<dbReference type="Pfam" id="PF12588">
    <property type="entry name" value="PSDC"/>
    <property type="match status" value="1"/>
</dbReference>